<evidence type="ECO:0000256" key="2">
    <source>
        <dbReference type="ARBA" id="ARBA00004220"/>
    </source>
</evidence>
<keyword evidence="7" id="KW-0653">Protein transport</keyword>
<comment type="subcellular location">
    <subcellularLocation>
        <location evidence="2">Early endosome membrane</location>
        <topology evidence="2">Peripheral membrane protein</topology>
    </subcellularLocation>
    <subcellularLocation>
        <location evidence="1">Golgi apparatus</location>
        <location evidence="1">trans-Golgi network membrane</location>
        <topology evidence="1">Peripheral membrane protein</topology>
    </subcellularLocation>
</comment>
<dbReference type="PANTHER" id="PTHR45905:SF1">
    <property type="entry name" value="GOLGI-LOCALIZED, GAMMA-ADAPTIN EAR CONTAINING, ARF BINDING PROTEIN"/>
    <property type="match status" value="1"/>
</dbReference>
<comment type="similarity">
    <text evidence="3">Belongs to the GGA protein family.</text>
</comment>
<evidence type="ECO:0000259" key="9">
    <source>
        <dbReference type="PROSITE" id="PS50179"/>
    </source>
</evidence>
<evidence type="ECO:0000256" key="8">
    <source>
        <dbReference type="ARBA" id="ARBA00023034"/>
    </source>
</evidence>
<dbReference type="Proteomes" id="UP001151699">
    <property type="component" value="Chromosome C"/>
</dbReference>
<keyword evidence="13" id="KW-1185">Reference proteome</keyword>
<dbReference type="InterPro" id="IPR004152">
    <property type="entry name" value="GAT_dom"/>
</dbReference>
<dbReference type="InterPro" id="IPR027422">
    <property type="entry name" value="GGA1-3"/>
</dbReference>
<dbReference type="PROSITE" id="PS50909">
    <property type="entry name" value="GAT"/>
    <property type="match status" value="2"/>
</dbReference>
<feature type="domain" description="GAT" evidence="11">
    <location>
        <begin position="1064"/>
        <end position="1151"/>
    </location>
</feature>
<dbReference type="SMART" id="SM00809">
    <property type="entry name" value="Alpha_adaptinC2"/>
    <property type="match status" value="2"/>
</dbReference>
<organism evidence="12 13">
    <name type="scientific">Pseudolycoriella hygida</name>
    <dbReference type="NCBI Taxonomy" id="35572"/>
    <lineage>
        <taxon>Eukaryota</taxon>
        <taxon>Metazoa</taxon>
        <taxon>Ecdysozoa</taxon>
        <taxon>Arthropoda</taxon>
        <taxon>Hexapoda</taxon>
        <taxon>Insecta</taxon>
        <taxon>Pterygota</taxon>
        <taxon>Neoptera</taxon>
        <taxon>Endopterygota</taxon>
        <taxon>Diptera</taxon>
        <taxon>Nematocera</taxon>
        <taxon>Sciaroidea</taxon>
        <taxon>Sciaridae</taxon>
        <taxon>Pseudolycoriella</taxon>
    </lineage>
</organism>
<dbReference type="SMART" id="SM00288">
    <property type="entry name" value="VHS"/>
    <property type="match status" value="1"/>
</dbReference>
<dbReference type="SUPFAM" id="SSF89009">
    <property type="entry name" value="GAT-like domain"/>
    <property type="match status" value="2"/>
</dbReference>
<evidence type="ECO:0000313" key="13">
    <source>
        <dbReference type="Proteomes" id="UP001151699"/>
    </source>
</evidence>
<dbReference type="GO" id="GO:0006893">
    <property type="term" value="P:Golgi to plasma membrane transport"/>
    <property type="evidence" value="ECO:0007669"/>
    <property type="project" value="TreeGrafter"/>
</dbReference>
<dbReference type="Pfam" id="PF03127">
    <property type="entry name" value="GAT"/>
    <property type="match status" value="2"/>
</dbReference>
<sequence length="1151" mass="128006">IFSSHPTPIGTSFDVTDVLQPISIQPIIPKQPELDCTVKSLKPNPLEFIDELSEHLFKEVLSSDQRQGSFNKAADKTPLNALANLKAQPSPLRSFDALDSIVSDLKTNLTCGAESNCTKLSDDDQMIEMSSTNDNNLISDGEIDSKDSPTTLKQDDVAIQQSSTNAADSVEKPLSNFHIEIDSITPSDIPPRIIMDDSPGLKIILHFAKDRPRDDISVIVITTTNHNSIAIRDYQFDASASKPCKLRLQAASDTNLPGILPFRPPTKDITQIIDLHRFSSYNSHNQIIRMDDSAHQISDLELMFERATSPSNLDPDLLAVDTIVKIVQNDKPLSAFAAQKIKEKINSSNSKVVLQSLDLLEECMAKCSNAFQGEVGKFKFLNELIKLVSPKHKGDKTPKVIQSKILDMLLIWTIQYPQEQKIKEVYEMLMKQGVVHEPPKSINRTEKTTHLPSDFDSIPQNLLLSTNPRDIQTANLMIKSVMEKNNRNAEIQLKRGLELKKAMDNASLLSDMLNNFKSNETTEDELVTIKELYASCENLIPTISRLAQDIQNNELLGEALKVNDCLLDITKRYKNVITRREAEWVGSSDVRQVASTTADLLSSKLSSPPTKAASTLDELNEIFSSHPTPIGTSFDVTDVLQPISIQPIIPKQPELDCTVKSLKPNPLEFIDELSEHLFKEVLSSDQRQGSFNKAADKTPLNALANLKAQPSPLRSFDALDSIVSDLKTNLTCGAESNCTKLSDDDQMIEMSSTNDNNLISDGEIDSKDSPTTLKQDDVAIQQSSTNAADSVEKPLSNFHIEIDSITPSDIPPRIIMDDSPGLKIILHFAKDRPRDDISVIVITTTNHNSIAIRDYQFDASASKNNRNAEIQLKRGLELKKAMDNASLLSDIHPTPIGTSFDVTDVLQPISIQPIIPKQPELDCTVKSLKPNPLEFIDELSEHLFKEVLSSDQRQGSFNKAADKTPLNALANLKAQPSPLRSFDALDSIPCKLRLQAASDTNLPGILPFRPPTKDITQIMLLSNKDRLATVWKTIQIPLRSPLRSQTYRITKNCIFTLNNNRNAEIQLKRGLELKKAMDNASLLSDMLNNFKSNETTEDELVTIKELYASCENLIPTISRLAQDIQNNELLGTFLVLCLRDRLMGNVLQVKR</sequence>
<gene>
    <name evidence="12" type="primary">Gga1</name>
    <name evidence="12" type="ORF">Bhyg_13705</name>
</gene>
<dbReference type="GO" id="GO:0006886">
    <property type="term" value="P:intracellular protein transport"/>
    <property type="evidence" value="ECO:0007669"/>
    <property type="project" value="InterPro"/>
</dbReference>
<feature type="domain" description="GAE" evidence="10">
    <location>
        <begin position="188"/>
        <end position="310"/>
    </location>
</feature>
<evidence type="ECO:0000259" key="10">
    <source>
        <dbReference type="PROSITE" id="PS50180"/>
    </source>
</evidence>
<dbReference type="Gene3D" id="1.25.40.90">
    <property type="match status" value="1"/>
</dbReference>
<dbReference type="GO" id="GO:0034394">
    <property type="term" value="P:protein localization to cell surface"/>
    <property type="evidence" value="ECO:0007669"/>
    <property type="project" value="TreeGrafter"/>
</dbReference>
<protein>
    <submittedName>
        <fullName evidence="12">ADP-ribosylation factor-binding protein GGA1</fullName>
    </submittedName>
</protein>
<dbReference type="InterPro" id="IPR013041">
    <property type="entry name" value="Clathrin_app_Ig-like_sf"/>
</dbReference>
<feature type="domain" description="GAT" evidence="11">
    <location>
        <begin position="452"/>
        <end position="578"/>
    </location>
</feature>
<dbReference type="OrthoDB" id="447025at2759"/>
<evidence type="ECO:0000256" key="6">
    <source>
        <dbReference type="ARBA" id="ARBA00022843"/>
    </source>
</evidence>
<dbReference type="Gene3D" id="2.60.40.1230">
    <property type="match status" value="2"/>
</dbReference>
<feature type="domain" description="VHS" evidence="9">
    <location>
        <begin position="307"/>
        <end position="437"/>
    </location>
</feature>
<dbReference type="PROSITE" id="PS50179">
    <property type="entry name" value="VHS"/>
    <property type="match status" value="1"/>
</dbReference>
<evidence type="ECO:0000313" key="12">
    <source>
        <dbReference type="EMBL" id="KAJ6635122.1"/>
    </source>
</evidence>
<keyword evidence="5" id="KW-0967">Endosome</keyword>
<dbReference type="Pfam" id="PF02883">
    <property type="entry name" value="Alpha_adaptinC2"/>
    <property type="match status" value="1"/>
</dbReference>
<dbReference type="AlphaFoldDB" id="A0A9Q0MRT0"/>
<dbReference type="SUPFAM" id="SSF48464">
    <property type="entry name" value="ENTH/VHS domain"/>
    <property type="match status" value="1"/>
</dbReference>
<feature type="non-terminal residue" evidence="12">
    <location>
        <position position="1"/>
    </location>
</feature>
<dbReference type="Gene3D" id="1.20.58.160">
    <property type="match status" value="2"/>
</dbReference>
<dbReference type="GO" id="GO:0005802">
    <property type="term" value="C:trans-Golgi network"/>
    <property type="evidence" value="ECO:0007669"/>
    <property type="project" value="InterPro"/>
</dbReference>
<dbReference type="GO" id="GO:0031267">
    <property type="term" value="F:small GTPase binding"/>
    <property type="evidence" value="ECO:0007669"/>
    <property type="project" value="InterPro"/>
</dbReference>
<dbReference type="InterPro" id="IPR038425">
    <property type="entry name" value="GAT_sf"/>
</dbReference>
<keyword evidence="8" id="KW-0333">Golgi apparatus</keyword>
<name>A0A9Q0MRT0_9DIPT</name>
<dbReference type="Pfam" id="PF00790">
    <property type="entry name" value="VHS"/>
    <property type="match status" value="1"/>
</dbReference>
<dbReference type="PROSITE" id="PS50180">
    <property type="entry name" value="GAE"/>
    <property type="match status" value="1"/>
</dbReference>
<reference evidence="12" key="1">
    <citation type="submission" date="2022-07" db="EMBL/GenBank/DDBJ databases">
        <authorList>
            <person name="Trinca V."/>
            <person name="Uliana J.V.C."/>
            <person name="Torres T.T."/>
            <person name="Ward R.J."/>
            <person name="Monesi N."/>
        </authorList>
    </citation>
    <scope>NUCLEOTIDE SEQUENCE</scope>
    <source>
        <strain evidence="12">HSMRA1968</strain>
        <tissue evidence="12">Whole embryos</tissue>
    </source>
</reference>
<dbReference type="SUPFAM" id="SSF49348">
    <property type="entry name" value="Clathrin adaptor appendage domain"/>
    <property type="match status" value="2"/>
</dbReference>
<dbReference type="PANTHER" id="PTHR45905">
    <property type="entry name" value="GOLGI-LOCALIZED, GAMMA-ADAPTIN EAR CONTAINING, ARF BINDING PROTEIN"/>
    <property type="match status" value="1"/>
</dbReference>
<proteinExistence type="inferred from homology"/>
<evidence type="ECO:0000256" key="7">
    <source>
        <dbReference type="ARBA" id="ARBA00022927"/>
    </source>
</evidence>
<dbReference type="InterPro" id="IPR002014">
    <property type="entry name" value="VHS_dom"/>
</dbReference>
<dbReference type="GO" id="GO:0035091">
    <property type="term" value="F:phosphatidylinositol binding"/>
    <property type="evidence" value="ECO:0007669"/>
    <property type="project" value="InterPro"/>
</dbReference>
<dbReference type="InterPro" id="IPR008153">
    <property type="entry name" value="GAE_dom"/>
</dbReference>
<dbReference type="EMBL" id="WJQU01000004">
    <property type="protein sequence ID" value="KAJ6635122.1"/>
    <property type="molecule type" value="Genomic_DNA"/>
</dbReference>
<keyword evidence="4" id="KW-0813">Transport</keyword>
<comment type="caution">
    <text evidence="12">The sequence shown here is derived from an EMBL/GenBank/DDBJ whole genome shotgun (WGS) entry which is preliminary data.</text>
</comment>
<keyword evidence="6" id="KW-0832">Ubl conjugation</keyword>
<evidence type="ECO:0000259" key="11">
    <source>
        <dbReference type="PROSITE" id="PS50909"/>
    </source>
</evidence>
<dbReference type="InterPro" id="IPR008152">
    <property type="entry name" value="Clathrin_a/b/g-adaptin_app_Ig"/>
</dbReference>
<evidence type="ECO:0000256" key="3">
    <source>
        <dbReference type="ARBA" id="ARBA00008099"/>
    </source>
</evidence>
<accession>A0A9Q0MRT0</accession>
<dbReference type="GO" id="GO:0031901">
    <property type="term" value="C:early endosome membrane"/>
    <property type="evidence" value="ECO:0007669"/>
    <property type="project" value="UniProtKB-SubCell"/>
</dbReference>
<evidence type="ECO:0000256" key="5">
    <source>
        <dbReference type="ARBA" id="ARBA00022753"/>
    </source>
</evidence>
<feature type="non-terminal residue" evidence="12">
    <location>
        <position position="1151"/>
    </location>
</feature>
<dbReference type="InterPro" id="IPR008942">
    <property type="entry name" value="ENTH_VHS"/>
</dbReference>
<evidence type="ECO:0000256" key="4">
    <source>
        <dbReference type="ARBA" id="ARBA00022448"/>
    </source>
</evidence>
<dbReference type="GO" id="GO:0043130">
    <property type="term" value="F:ubiquitin binding"/>
    <property type="evidence" value="ECO:0007669"/>
    <property type="project" value="InterPro"/>
</dbReference>
<evidence type="ECO:0000256" key="1">
    <source>
        <dbReference type="ARBA" id="ARBA00004150"/>
    </source>
</evidence>